<sequence length="106" mass="10478">ESLVLPVRFRRVATVSVAVGAGVTVSNEKGVAAACDGETGGGRGDEAPAVGPSIATPHSRAPPPLPPAEGLSLFLAGLHHRHVADADADGSGGEVGRSERDPSGHG</sequence>
<reference evidence="2" key="1">
    <citation type="journal article" date="2021" name="Proc. Natl. Acad. Sci. U.S.A.">
        <title>Three genomes in the algal genus Volvox reveal the fate of a haploid sex-determining region after a transition to homothallism.</title>
        <authorList>
            <person name="Yamamoto K."/>
            <person name="Hamaji T."/>
            <person name="Kawai-Toyooka H."/>
            <person name="Matsuzaki R."/>
            <person name="Takahashi F."/>
            <person name="Nishimura Y."/>
            <person name="Kawachi M."/>
            <person name="Noguchi H."/>
            <person name="Minakuchi Y."/>
            <person name="Umen J.G."/>
            <person name="Toyoda A."/>
            <person name="Nozaki H."/>
        </authorList>
    </citation>
    <scope>NUCLEOTIDE SEQUENCE</scope>
    <source>
        <strain evidence="2">NIES-3785</strain>
    </source>
</reference>
<feature type="region of interest" description="Disordered" evidence="1">
    <location>
        <begin position="84"/>
        <end position="106"/>
    </location>
</feature>
<comment type="caution">
    <text evidence="2">The sequence shown here is derived from an EMBL/GenBank/DDBJ whole genome shotgun (WGS) entry which is preliminary data.</text>
</comment>
<evidence type="ECO:0000313" key="3">
    <source>
        <dbReference type="Proteomes" id="UP000722791"/>
    </source>
</evidence>
<accession>A0A8J4G2V5</accession>
<feature type="region of interest" description="Disordered" evidence="1">
    <location>
        <begin position="36"/>
        <end position="71"/>
    </location>
</feature>
<feature type="non-terminal residue" evidence="2">
    <location>
        <position position="1"/>
    </location>
</feature>
<evidence type="ECO:0000256" key="1">
    <source>
        <dbReference type="SAM" id="MobiDB-lite"/>
    </source>
</evidence>
<dbReference type="EMBL" id="BNCQ01000001">
    <property type="protein sequence ID" value="GIL94518.1"/>
    <property type="molecule type" value="Genomic_DNA"/>
</dbReference>
<name>A0A8J4G2V5_9CHLO</name>
<organism evidence="2 3">
    <name type="scientific">Volvox reticuliferus</name>
    <dbReference type="NCBI Taxonomy" id="1737510"/>
    <lineage>
        <taxon>Eukaryota</taxon>
        <taxon>Viridiplantae</taxon>
        <taxon>Chlorophyta</taxon>
        <taxon>core chlorophytes</taxon>
        <taxon>Chlorophyceae</taxon>
        <taxon>CS clade</taxon>
        <taxon>Chlamydomonadales</taxon>
        <taxon>Volvocaceae</taxon>
        <taxon>Volvox</taxon>
    </lineage>
</organism>
<gene>
    <name evidence="2" type="ORF">Vretimale_645</name>
</gene>
<dbReference type="AlphaFoldDB" id="A0A8J4G2V5"/>
<evidence type="ECO:0000313" key="2">
    <source>
        <dbReference type="EMBL" id="GIL94518.1"/>
    </source>
</evidence>
<feature type="compositionally biased region" description="Basic and acidic residues" evidence="1">
    <location>
        <begin position="96"/>
        <end position="106"/>
    </location>
</feature>
<proteinExistence type="predicted"/>
<dbReference type="Proteomes" id="UP000722791">
    <property type="component" value="Unassembled WGS sequence"/>
</dbReference>
<protein>
    <submittedName>
        <fullName evidence="2">Uncharacterized protein</fullName>
    </submittedName>
</protein>